<protein>
    <submittedName>
        <fullName evidence="3">Glycogen debranching enzyme</fullName>
    </submittedName>
</protein>
<comment type="caution">
    <text evidence="3">The sequence shown here is derived from an EMBL/GenBank/DDBJ whole genome shotgun (WGS) entry which is preliminary data.</text>
</comment>
<gene>
    <name evidence="3" type="ORF">EV644_11428</name>
</gene>
<dbReference type="SUPFAM" id="SSF48208">
    <property type="entry name" value="Six-hairpin glycosidases"/>
    <property type="match status" value="1"/>
</dbReference>
<name>A0ABY2BDW4_9ACTN</name>
<reference evidence="3 4" key="1">
    <citation type="journal article" date="2015" name="Stand. Genomic Sci.">
        <title>Genomic Encyclopedia of Bacterial and Archaeal Type Strains, Phase III: the genomes of soil and plant-associated and newly described type strains.</title>
        <authorList>
            <person name="Whitman W.B."/>
            <person name="Woyke T."/>
            <person name="Klenk H.P."/>
            <person name="Zhou Y."/>
            <person name="Lilburn T.G."/>
            <person name="Beck B.J."/>
            <person name="De Vos P."/>
            <person name="Vandamme P."/>
            <person name="Eisen J.A."/>
            <person name="Garrity G."/>
            <person name="Hugenholtz P."/>
            <person name="Kyrpides N.C."/>
        </authorList>
    </citation>
    <scope>NUCLEOTIDE SEQUENCE [LARGE SCALE GENOMIC DNA]</scope>
    <source>
        <strain evidence="3 4">VKM Ac-2538</strain>
    </source>
</reference>
<dbReference type="Gene3D" id="1.50.10.10">
    <property type="match status" value="1"/>
</dbReference>
<dbReference type="Pfam" id="PF22422">
    <property type="entry name" value="MGH1-like_GH"/>
    <property type="match status" value="1"/>
</dbReference>
<organism evidence="3 4">
    <name type="scientific">Kribbella orskensis</name>
    <dbReference type="NCBI Taxonomy" id="2512216"/>
    <lineage>
        <taxon>Bacteria</taxon>
        <taxon>Bacillati</taxon>
        <taxon>Actinomycetota</taxon>
        <taxon>Actinomycetes</taxon>
        <taxon>Propionibacteriales</taxon>
        <taxon>Kribbellaceae</taxon>
        <taxon>Kribbella</taxon>
    </lineage>
</organism>
<dbReference type="InterPro" id="IPR032856">
    <property type="entry name" value="GDE_N_bis"/>
</dbReference>
<dbReference type="InterPro" id="IPR054491">
    <property type="entry name" value="MGH1-like_GH"/>
</dbReference>
<accession>A0ABY2BDW4</accession>
<feature type="domain" description="Putative glycogen debranching enzyme N-terminal" evidence="1">
    <location>
        <begin position="14"/>
        <end position="195"/>
    </location>
</feature>
<keyword evidence="4" id="KW-1185">Reference proteome</keyword>
<evidence type="ECO:0000313" key="4">
    <source>
        <dbReference type="Proteomes" id="UP000295818"/>
    </source>
</evidence>
<dbReference type="InterPro" id="IPR008928">
    <property type="entry name" value="6-hairpin_glycosidase_sf"/>
</dbReference>
<evidence type="ECO:0000313" key="3">
    <source>
        <dbReference type="EMBL" id="TCO17380.1"/>
    </source>
</evidence>
<dbReference type="EMBL" id="SLWM01000014">
    <property type="protein sequence ID" value="TCO17380.1"/>
    <property type="molecule type" value="Genomic_DNA"/>
</dbReference>
<sequence>MPYLHDLVTTLAAPWVVLSPRSGQLTGVGAEGVYARDRRILSRLQVSVDGRAPVPVQVDERRTATTRYDAVLDGLGDSGHDPTVLLRRTREVSGDGLTERITLINRSHVSVDCELVVALGTDLAGTAAVRSEAAADLPALPPIPEADRLHWEDASGTRVTALFDPAPDGPVPDSAEAEAERGWQLKVDAGQEVSVIVHVSATFPVTDGFSIEPPASRPGYDEVEVGCDDTRVDRWLRRSLDDVAGLQLAAEEGERYLGAGPPWYLTLFGRDSLISAGMLIPVDPQLAAGTLRALARHQGTRVDPGAAEQPGKIPHELRAEVTDHGRGLVLPAAYYGTHDATQLWITTLHKAWRWGMPTDEVRALLPALQGALAWMRDYADPDGDGFLEYIDESGHGLANQGWKDSSDSVQWPDGTIATAPIALCEVQGYAYAAAIAGAELLTSFGLEGAEEWREWAANLRERFRETFWVDGYPAIALDGAKRPVAGPASNMGHLLGTGILDQAEEAVVADVLASGDLDSGFGLRTLSKAMTHFNPLGYHTGSVWPHDTAMTVQGLYAAGQSAAATSLVNGLVRAAEAFDYRLPELYGGSGLPEENTPTPYPLSCRPQAWAAAAAVAVVIAALGISPDVPNGTLRITPAENFPWKNLQLAGLRLGSGELSLALTDGELAVRNSPLEVQ</sequence>
<feature type="domain" description="Mannosylglycerate hydrolase MGH1-like glycoside hydrolase" evidence="2">
    <location>
        <begin position="282"/>
        <end position="576"/>
    </location>
</feature>
<dbReference type="Pfam" id="PF14742">
    <property type="entry name" value="GDE_N_bis"/>
    <property type="match status" value="1"/>
</dbReference>
<dbReference type="Proteomes" id="UP000295818">
    <property type="component" value="Unassembled WGS sequence"/>
</dbReference>
<proteinExistence type="predicted"/>
<evidence type="ECO:0000259" key="2">
    <source>
        <dbReference type="Pfam" id="PF22422"/>
    </source>
</evidence>
<dbReference type="RefSeq" id="WP_132192239.1">
    <property type="nucleotide sequence ID" value="NZ_SLWM01000014.1"/>
</dbReference>
<evidence type="ECO:0000259" key="1">
    <source>
        <dbReference type="Pfam" id="PF14742"/>
    </source>
</evidence>
<dbReference type="InterPro" id="IPR012341">
    <property type="entry name" value="6hp_glycosidase-like_sf"/>
</dbReference>